<feature type="transmembrane region" description="Helical" evidence="8">
    <location>
        <begin position="167"/>
        <end position="190"/>
    </location>
</feature>
<comment type="caution">
    <text evidence="10">The sequence shown here is derived from an EMBL/GenBank/DDBJ whole genome shotgun (WGS) entry which is preliminary data.</text>
</comment>
<feature type="domain" description="NADH:quinone oxidoreductase/Mrp antiporter transmembrane" evidence="9">
    <location>
        <begin position="134"/>
        <end position="352"/>
    </location>
</feature>
<evidence type="ECO:0000313" key="11">
    <source>
        <dbReference type="Proteomes" id="UP001165524"/>
    </source>
</evidence>
<keyword evidence="3" id="KW-1003">Cell membrane</keyword>
<dbReference type="InterPro" id="IPR001750">
    <property type="entry name" value="ND/Mrp_TM"/>
</dbReference>
<protein>
    <submittedName>
        <fullName evidence="10">Monovalent cation/H+ antiporter subunit D</fullName>
    </submittedName>
</protein>
<feature type="transmembrane region" description="Helical" evidence="8">
    <location>
        <begin position="483"/>
        <end position="503"/>
    </location>
</feature>
<feature type="transmembrane region" description="Helical" evidence="8">
    <location>
        <begin position="250"/>
        <end position="271"/>
    </location>
</feature>
<feature type="transmembrane region" description="Helical" evidence="8">
    <location>
        <begin position="6"/>
        <end position="24"/>
    </location>
</feature>
<feature type="transmembrane region" description="Helical" evidence="8">
    <location>
        <begin position="36"/>
        <end position="56"/>
    </location>
</feature>
<name>A0ABT0E895_9GAMM</name>
<feature type="transmembrane region" description="Helical" evidence="8">
    <location>
        <begin position="337"/>
        <end position="355"/>
    </location>
</feature>
<evidence type="ECO:0000256" key="1">
    <source>
        <dbReference type="ARBA" id="ARBA00004651"/>
    </source>
</evidence>
<feature type="transmembrane region" description="Helical" evidence="8">
    <location>
        <begin position="76"/>
        <end position="105"/>
    </location>
</feature>
<evidence type="ECO:0000259" key="9">
    <source>
        <dbReference type="Pfam" id="PF00361"/>
    </source>
</evidence>
<comment type="similarity">
    <text evidence="2">Belongs to the CPA3 antiporters (TC 2.A.63) subunit D family.</text>
</comment>
<accession>A0ABT0E895</accession>
<feature type="transmembrane region" description="Helical" evidence="8">
    <location>
        <begin position="390"/>
        <end position="412"/>
    </location>
</feature>
<feature type="transmembrane region" description="Helical" evidence="8">
    <location>
        <begin position="112"/>
        <end position="131"/>
    </location>
</feature>
<sequence length="538" mass="56630">MSGWLQHLIIMPILLPLLIGAALAPVDEQRRGLKLGIGLVGTVGLLVIAIGLLWQADQVSGAAPSATYLLSNWPLPFGIALAADRLAALMLLLTAVLACATLLFAAARWDRVGVHFHALFQFLLMGVNGAFLTNDLFNLFVFFEVMLAASYGLLLHGSGKQRVRAGLHYVAVNLAASSVFLVGVALIYAASGSLSMADIALRIPAMSPADTHLLETGAAILAVAFLVKSAIWPLNFWLPASYGAATPPVAAMFAIMTKVGIYVILRLWLLLFSDEAGASAGFGTHWLLYGGLVTLGIASLGMLAAQDFRKLAGHSVIASCGTLLAGMAIGGTGATAAMLYYLLGSTLALAAFYLLTDLLDRIRDFGADLLAVTVEAFEAEGMVLPEPEEIGVIIPAALAFLGLSFVACTLMLTGMPPLAGFVGKFALMAAALEQGALAEVPWSTWVLVALLILSGLAGVVALMRLGIRLFWVPEQHRTPRLRVIEAAPIAGLLLCCILLTVYAGPVLDYLQRTAEALLHGPAFAEGILSSEPVLREGH</sequence>
<feature type="transmembrane region" description="Helical" evidence="8">
    <location>
        <begin position="216"/>
        <end position="238"/>
    </location>
</feature>
<keyword evidence="6 8" id="KW-0472">Membrane</keyword>
<keyword evidence="11" id="KW-1185">Reference proteome</keyword>
<feature type="transmembrane region" description="Helical" evidence="8">
    <location>
        <begin position="137"/>
        <end position="155"/>
    </location>
</feature>
<dbReference type="NCBIfam" id="NF009309">
    <property type="entry name" value="PRK12666.1"/>
    <property type="match status" value="1"/>
</dbReference>
<evidence type="ECO:0000256" key="5">
    <source>
        <dbReference type="ARBA" id="ARBA00022989"/>
    </source>
</evidence>
<dbReference type="PANTHER" id="PTHR42703">
    <property type="entry name" value="NADH DEHYDROGENASE"/>
    <property type="match status" value="1"/>
</dbReference>
<evidence type="ECO:0000256" key="4">
    <source>
        <dbReference type="ARBA" id="ARBA00022692"/>
    </source>
</evidence>
<dbReference type="EMBL" id="JALKII010000006">
    <property type="protein sequence ID" value="MCK0538059.1"/>
    <property type="molecule type" value="Genomic_DNA"/>
</dbReference>
<keyword evidence="4 7" id="KW-0812">Transmembrane</keyword>
<dbReference type="Pfam" id="PF00361">
    <property type="entry name" value="Proton_antipo_M"/>
    <property type="match status" value="1"/>
</dbReference>
<evidence type="ECO:0000256" key="6">
    <source>
        <dbReference type="ARBA" id="ARBA00023136"/>
    </source>
</evidence>
<evidence type="ECO:0000256" key="2">
    <source>
        <dbReference type="ARBA" id="ARBA00005346"/>
    </source>
</evidence>
<reference evidence="10" key="1">
    <citation type="submission" date="2022-04" db="EMBL/GenBank/DDBJ databases">
        <title>Alcanivorax sp. CY1518 draft genome sequence.</title>
        <authorList>
            <person name="Zhao G."/>
            <person name="An M."/>
        </authorList>
    </citation>
    <scope>NUCLEOTIDE SEQUENCE</scope>
    <source>
        <strain evidence="10">CY1518</strain>
    </source>
</reference>
<feature type="transmembrane region" description="Helical" evidence="8">
    <location>
        <begin position="286"/>
        <end position="304"/>
    </location>
</feature>
<evidence type="ECO:0000256" key="8">
    <source>
        <dbReference type="SAM" id="Phobius"/>
    </source>
</evidence>
<comment type="subcellular location">
    <subcellularLocation>
        <location evidence="1">Cell membrane</location>
        <topology evidence="1">Multi-pass membrane protein</topology>
    </subcellularLocation>
    <subcellularLocation>
        <location evidence="7">Membrane</location>
        <topology evidence="7">Multi-pass membrane protein</topology>
    </subcellularLocation>
</comment>
<evidence type="ECO:0000256" key="3">
    <source>
        <dbReference type="ARBA" id="ARBA00022475"/>
    </source>
</evidence>
<dbReference type="RefSeq" id="WP_246952298.1">
    <property type="nucleotide sequence ID" value="NZ_JALKII010000006.1"/>
</dbReference>
<feature type="transmembrane region" description="Helical" evidence="8">
    <location>
        <begin position="442"/>
        <end position="462"/>
    </location>
</feature>
<keyword evidence="5 8" id="KW-1133">Transmembrane helix</keyword>
<organism evidence="10 11">
    <name type="scientific">Alcanivorax quisquiliarum</name>
    <dbReference type="NCBI Taxonomy" id="2933565"/>
    <lineage>
        <taxon>Bacteria</taxon>
        <taxon>Pseudomonadati</taxon>
        <taxon>Pseudomonadota</taxon>
        <taxon>Gammaproteobacteria</taxon>
        <taxon>Oceanospirillales</taxon>
        <taxon>Alcanivoracaceae</taxon>
        <taxon>Alcanivorax</taxon>
    </lineage>
</organism>
<dbReference type="PANTHER" id="PTHR42703:SF1">
    <property type="entry name" value="NA(+)_H(+) ANTIPORTER SUBUNIT D1"/>
    <property type="match status" value="1"/>
</dbReference>
<gene>
    <name evidence="10" type="ORF">MU846_10090</name>
</gene>
<evidence type="ECO:0000256" key="7">
    <source>
        <dbReference type="RuleBase" id="RU000320"/>
    </source>
</evidence>
<dbReference type="InterPro" id="IPR050586">
    <property type="entry name" value="CPA3_Na-H_Antiporter_D"/>
</dbReference>
<evidence type="ECO:0000313" key="10">
    <source>
        <dbReference type="EMBL" id="MCK0538059.1"/>
    </source>
</evidence>
<proteinExistence type="inferred from homology"/>
<feature type="transmembrane region" description="Helical" evidence="8">
    <location>
        <begin position="311"/>
        <end position="331"/>
    </location>
</feature>
<dbReference type="Proteomes" id="UP001165524">
    <property type="component" value="Unassembled WGS sequence"/>
</dbReference>